<comment type="caution">
    <text evidence="2">The sequence shown here is derived from an EMBL/GenBank/DDBJ whole genome shotgun (WGS) entry which is preliminary data.</text>
</comment>
<keyword evidence="1" id="KW-0472">Membrane</keyword>
<gene>
    <name evidence="2" type="ORF">HX902_27390</name>
</gene>
<keyword evidence="1" id="KW-0812">Transmembrane</keyword>
<feature type="transmembrane region" description="Helical" evidence="1">
    <location>
        <begin position="211"/>
        <end position="232"/>
    </location>
</feature>
<dbReference type="EMBL" id="JACGBJ010000019">
    <property type="protein sequence ID" value="MBA5805349.1"/>
    <property type="molecule type" value="Genomic_DNA"/>
</dbReference>
<feature type="transmembrane region" description="Helical" evidence="1">
    <location>
        <begin position="167"/>
        <end position="191"/>
    </location>
</feature>
<accession>A0ABR6AFE2</accession>
<evidence type="ECO:0000256" key="1">
    <source>
        <dbReference type="SAM" id="Phobius"/>
    </source>
</evidence>
<protein>
    <submittedName>
        <fullName evidence="2">Uncharacterized protein</fullName>
    </submittedName>
</protein>
<evidence type="ECO:0000313" key="2">
    <source>
        <dbReference type="EMBL" id="MBA5805349.1"/>
    </source>
</evidence>
<feature type="transmembrane region" description="Helical" evidence="1">
    <location>
        <begin position="139"/>
        <end position="161"/>
    </location>
</feature>
<proteinExistence type="predicted"/>
<sequence>MTSGAGMVDAIQIKKQYRGHFLIDERLIQQVQKHVLQFSHKSFRATFEFKGERTISSNDIDAIFCDSYIANSAITSLELEVGDFTDSAKCRVLFTNTYNPPIQVEIKGSRDASISLENSISNEITGAASFLWPPSHNVISGWFTGIALVLSICFVMFVFYASKSVPFWLLLLFLAMNAVSFAIGVFGQKLLPSIDFDFGYGRRVYGRRMRVFKFIFGGVGFAILIGVIGNLVSKQVGI</sequence>
<keyword evidence="3" id="KW-1185">Reference proteome</keyword>
<dbReference type="RefSeq" id="WP_182211011.1">
    <property type="nucleotide sequence ID" value="NZ_JACGBJ010000019.1"/>
</dbReference>
<dbReference type="Proteomes" id="UP000539787">
    <property type="component" value="Unassembled WGS sequence"/>
</dbReference>
<reference evidence="2 3" key="1">
    <citation type="submission" date="2020-07" db="EMBL/GenBank/DDBJ databases">
        <authorList>
            <person name="Sun Q."/>
        </authorList>
    </citation>
    <scope>NUCLEOTIDE SEQUENCE [LARGE SCALE GENOMIC DNA]</scope>
    <source>
        <strain evidence="2 3">WYCCWR 11317</strain>
    </source>
</reference>
<keyword evidence="1" id="KW-1133">Transmembrane helix</keyword>
<evidence type="ECO:0000313" key="3">
    <source>
        <dbReference type="Proteomes" id="UP000539787"/>
    </source>
</evidence>
<name>A0ABR6AFE2_9HYPH</name>
<organism evidence="2 3">
    <name type="scientific">Rhizobium changzhiense</name>
    <dbReference type="NCBI Taxonomy" id="2692317"/>
    <lineage>
        <taxon>Bacteria</taxon>
        <taxon>Pseudomonadati</taxon>
        <taxon>Pseudomonadota</taxon>
        <taxon>Alphaproteobacteria</taxon>
        <taxon>Hyphomicrobiales</taxon>
        <taxon>Rhizobiaceae</taxon>
        <taxon>Rhizobium/Agrobacterium group</taxon>
        <taxon>Rhizobium</taxon>
    </lineage>
</organism>